<dbReference type="Proteomes" id="UP000037035">
    <property type="component" value="Unassembled WGS sequence"/>
</dbReference>
<dbReference type="EMBL" id="LAVV01015458">
    <property type="protein sequence ID" value="KNZ43875.1"/>
    <property type="molecule type" value="Genomic_DNA"/>
</dbReference>
<dbReference type="OrthoDB" id="10640221at2759"/>
<reference evidence="2 3" key="1">
    <citation type="submission" date="2015-08" db="EMBL/GenBank/DDBJ databases">
        <title>Next Generation Sequencing and Analysis of the Genome of Puccinia sorghi L Schw, the Causal Agent of Maize Common Rust.</title>
        <authorList>
            <person name="Rochi L."/>
            <person name="Burguener G."/>
            <person name="Darino M."/>
            <person name="Turjanski A."/>
            <person name="Kreff E."/>
            <person name="Dieguez M.J."/>
            <person name="Sacco F."/>
        </authorList>
    </citation>
    <scope>NUCLEOTIDE SEQUENCE [LARGE SCALE GENOMIC DNA]</scope>
    <source>
        <strain evidence="2 3">RO10H11247</strain>
    </source>
</reference>
<dbReference type="VEuPathDB" id="FungiDB:VP01_976g1"/>
<comment type="caution">
    <text evidence="2">The sequence shown here is derived from an EMBL/GenBank/DDBJ whole genome shotgun (WGS) entry which is preliminary data.</text>
</comment>
<proteinExistence type="predicted"/>
<gene>
    <name evidence="2" type="ORF">VP01_976g1</name>
</gene>
<protein>
    <submittedName>
        <fullName evidence="2">Uncharacterized protein</fullName>
    </submittedName>
</protein>
<evidence type="ECO:0000256" key="1">
    <source>
        <dbReference type="SAM" id="MobiDB-lite"/>
    </source>
</evidence>
<dbReference type="AlphaFoldDB" id="A0A0L6U7Y6"/>
<organism evidence="2 3">
    <name type="scientific">Puccinia sorghi</name>
    <dbReference type="NCBI Taxonomy" id="27349"/>
    <lineage>
        <taxon>Eukaryota</taxon>
        <taxon>Fungi</taxon>
        <taxon>Dikarya</taxon>
        <taxon>Basidiomycota</taxon>
        <taxon>Pucciniomycotina</taxon>
        <taxon>Pucciniomycetes</taxon>
        <taxon>Pucciniales</taxon>
        <taxon>Pucciniaceae</taxon>
        <taxon>Puccinia</taxon>
    </lineage>
</organism>
<keyword evidence="3" id="KW-1185">Reference proteome</keyword>
<feature type="region of interest" description="Disordered" evidence="1">
    <location>
        <begin position="19"/>
        <end position="44"/>
    </location>
</feature>
<name>A0A0L6U7Y6_9BASI</name>
<accession>A0A0L6U7Y6</accession>
<evidence type="ECO:0000313" key="2">
    <source>
        <dbReference type="EMBL" id="KNZ43875.1"/>
    </source>
</evidence>
<sequence>MSFMESSPVFQQHANPAVQPAQPVIHDAHARAPPPHLTKQPSVQYQAPSAPKFEHLSCLEPMKIKDLWSSGKSQVLSFLRHIQDFLHPRGLQMRQKRKKAETLEESLAWHWVVWKMKVKSQC</sequence>
<evidence type="ECO:0000313" key="3">
    <source>
        <dbReference type="Proteomes" id="UP000037035"/>
    </source>
</evidence>